<gene>
    <name evidence="2" type="ORF">Ddye_001769</name>
</gene>
<dbReference type="InterPro" id="IPR053151">
    <property type="entry name" value="RNase_H-like"/>
</dbReference>
<dbReference type="PROSITE" id="PS50879">
    <property type="entry name" value="RNASE_H_1"/>
    <property type="match status" value="1"/>
</dbReference>
<sequence length="100" mass="11318">MDKKRKQPAKKNHLLRQCIIEFDRFPKGNPRKAGAGVIVHDENGDVIHQVSEGLEKATSNEVEYRALTRGLKCALDDGFDGVRVRGDSKLVRKQFVIFNL</sequence>
<feature type="domain" description="RNase H type-1" evidence="1">
    <location>
        <begin position="14"/>
        <end position="100"/>
    </location>
</feature>
<name>A0AAD9XPI7_9ROSI</name>
<evidence type="ECO:0000313" key="3">
    <source>
        <dbReference type="Proteomes" id="UP001280121"/>
    </source>
</evidence>
<dbReference type="AlphaFoldDB" id="A0AAD9XPI7"/>
<organism evidence="2 3">
    <name type="scientific">Dipteronia dyeriana</name>
    <dbReference type="NCBI Taxonomy" id="168575"/>
    <lineage>
        <taxon>Eukaryota</taxon>
        <taxon>Viridiplantae</taxon>
        <taxon>Streptophyta</taxon>
        <taxon>Embryophyta</taxon>
        <taxon>Tracheophyta</taxon>
        <taxon>Spermatophyta</taxon>
        <taxon>Magnoliopsida</taxon>
        <taxon>eudicotyledons</taxon>
        <taxon>Gunneridae</taxon>
        <taxon>Pentapetalae</taxon>
        <taxon>rosids</taxon>
        <taxon>malvids</taxon>
        <taxon>Sapindales</taxon>
        <taxon>Sapindaceae</taxon>
        <taxon>Hippocastanoideae</taxon>
        <taxon>Acereae</taxon>
        <taxon>Dipteronia</taxon>
    </lineage>
</organism>
<proteinExistence type="predicted"/>
<dbReference type="EMBL" id="JANJYI010000001">
    <property type="protein sequence ID" value="KAK2663195.1"/>
    <property type="molecule type" value="Genomic_DNA"/>
</dbReference>
<reference evidence="2" key="1">
    <citation type="journal article" date="2023" name="Plant J.">
        <title>Genome sequences and population genomics provide insights into the demographic history, inbreeding, and mutation load of two 'living fossil' tree species of Dipteronia.</title>
        <authorList>
            <person name="Feng Y."/>
            <person name="Comes H.P."/>
            <person name="Chen J."/>
            <person name="Zhu S."/>
            <person name="Lu R."/>
            <person name="Zhang X."/>
            <person name="Li P."/>
            <person name="Qiu J."/>
            <person name="Olsen K.M."/>
            <person name="Qiu Y."/>
        </authorList>
    </citation>
    <scope>NUCLEOTIDE SEQUENCE</scope>
    <source>
        <strain evidence="2">KIB01</strain>
    </source>
</reference>
<accession>A0AAD9XPI7</accession>
<dbReference type="GO" id="GO:0004523">
    <property type="term" value="F:RNA-DNA hybrid ribonuclease activity"/>
    <property type="evidence" value="ECO:0007669"/>
    <property type="project" value="InterPro"/>
</dbReference>
<dbReference type="InterPro" id="IPR012337">
    <property type="entry name" value="RNaseH-like_sf"/>
</dbReference>
<dbReference type="PANTHER" id="PTHR47723">
    <property type="entry name" value="OS05G0353850 PROTEIN"/>
    <property type="match status" value="1"/>
</dbReference>
<dbReference type="InterPro" id="IPR002156">
    <property type="entry name" value="RNaseH_domain"/>
</dbReference>
<dbReference type="GO" id="GO:0003676">
    <property type="term" value="F:nucleic acid binding"/>
    <property type="evidence" value="ECO:0007669"/>
    <property type="project" value="InterPro"/>
</dbReference>
<dbReference type="Gene3D" id="3.30.420.10">
    <property type="entry name" value="Ribonuclease H-like superfamily/Ribonuclease H"/>
    <property type="match status" value="1"/>
</dbReference>
<keyword evidence="3" id="KW-1185">Reference proteome</keyword>
<dbReference type="Proteomes" id="UP001280121">
    <property type="component" value="Unassembled WGS sequence"/>
</dbReference>
<dbReference type="PANTHER" id="PTHR47723:SF19">
    <property type="entry name" value="POLYNUCLEOTIDYL TRANSFERASE, RIBONUCLEASE H-LIKE SUPERFAMILY PROTEIN"/>
    <property type="match status" value="1"/>
</dbReference>
<evidence type="ECO:0000313" key="2">
    <source>
        <dbReference type="EMBL" id="KAK2663195.1"/>
    </source>
</evidence>
<protein>
    <recommendedName>
        <fullName evidence="1">RNase H type-1 domain-containing protein</fullName>
    </recommendedName>
</protein>
<dbReference type="InterPro" id="IPR036397">
    <property type="entry name" value="RNaseH_sf"/>
</dbReference>
<dbReference type="Pfam" id="PF13456">
    <property type="entry name" value="RVT_3"/>
    <property type="match status" value="1"/>
</dbReference>
<dbReference type="SUPFAM" id="SSF53098">
    <property type="entry name" value="Ribonuclease H-like"/>
    <property type="match status" value="1"/>
</dbReference>
<comment type="caution">
    <text evidence="2">The sequence shown here is derived from an EMBL/GenBank/DDBJ whole genome shotgun (WGS) entry which is preliminary data.</text>
</comment>
<evidence type="ECO:0000259" key="1">
    <source>
        <dbReference type="PROSITE" id="PS50879"/>
    </source>
</evidence>